<accession>A0A3D9HQW4</accession>
<evidence type="ECO:0000256" key="2">
    <source>
        <dbReference type="ARBA" id="ARBA00022448"/>
    </source>
</evidence>
<dbReference type="InterPro" id="IPR011527">
    <property type="entry name" value="ABC1_TM_dom"/>
</dbReference>
<gene>
    <name evidence="13" type="ORF">DFP98_16011</name>
</gene>
<dbReference type="OrthoDB" id="9762778at2"/>
<feature type="transmembrane region" description="Helical" evidence="10">
    <location>
        <begin position="21"/>
        <end position="50"/>
    </location>
</feature>
<dbReference type="InterPro" id="IPR036640">
    <property type="entry name" value="ABC1_TM_sf"/>
</dbReference>
<dbReference type="InterPro" id="IPR039421">
    <property type="entry name" value="Type_1_exporter"/>
</dbReference>
<feature type="domain" description="ABC transmembrane type-1" evidence="12">
    <location>
        <begin position="25"/>
        <end position="318"/>
    </location>
</feature>
<comment type="subcellular location">
    <subcellularLocation>
        <location evidence="1">Cell membrane</location>
        <topology evidence="1">Multi-pass membrane protein</topology>
    </subcellularLocation>
</comment>
<keyword evidence="8 10" id="KW-0472">Membrane</keyword>
<dbReference type="RefSeq" id="WP_116065853.1">
    <property type="nucleotide sequence ID" value="NZ_QRDZ01000060.1"/>
</dbReference>
<evidence type="ECO:0000256" key="1">
    <source>
        <dbReference type="ARBA" id="ARBA00004651"/>
    </source>
</evidence>
<keyword evidence="7 10" id="KW-1133">Transmembrane helix</keyword>
<dbReference type="PROSITE" id="PS50929">
    <property type="entry name" value="ABC_TM1F"/>
    <property type="match status" value="1"/>
</dbReference>
<feature type="transmembrane region" description="Helical" evidence="10">
    <location>
        <begin position="170"/>
        <end position="190"/>
    </location>
</feature>
<dbReference type="Gene3D" id="3.40.50.300">
    <property type="entry name" value="P-loop containing nucleotide triphosphate hydrolases"/>
    <property type="match status" value="1"/>
</dbReference>
<feature type="region of interest" description="Disordered" evidence="9">
    <location>
        <begin position="599"/>
        <end position="618"/>
    </location>
</feature>
<keyword evidence="2" id="KW-0813">Transport</keyword>
<dbReference type="SMART" id="SM00382">
    <property type="entry name" value="AAA"/>
    <property type="match status" value="1"/>
</dbReference>
<name>A0A3D9HQW4_9BACL</name>
<feature type="transmembrane region" description="Helical" evidence="10">
    <location>
        <begin position="70"/>
        <end position="101"/>
    </location>
</feature>
<dbReference type="GO" id="GO:0016887">
    <property type="term" value="F:ATP hydrolysis activity"/>
    <property type="evidence" value="ECO:0007669"/>
    <property type="project" value="InterPro"/>
</dbReference>
<evidence type="ECO:0000259" key="11">
    <source>
        <dbReference type="PROSITE" id="PS50893"/>
    </source>
</evidence>
<feature type="transmembrane region" description="Helical" evidence="10">
    <location>
        <begin position="286"/>
        <end position="307"/>
    </location>
</feature>
<dbReference type="AlphaFoldDB" id="A0A3D9HQW4"/>
<sequence>MAGNGKKKGIARLLELAGQKRTLLVASAVLSTFSMLVLLVPFLAIYRVLAEFLEHASAPGRIDVALIKRWSFVTVVSLVAGFALMYAGGMASHIAAFRLLYGLRIQLTERLGNLSLGYYDRSSTGKIKKIVEHDVEKIEKFVAHQLPDVVNAAAMAFALIGGMFYLQPWLALACLLPIALGFWAQFSMMMGERSRQALRQYYDAIESISSSSIQYVRGMPSIKIFGQTVHSFRRFYLDMTQYRDFLLRYADDFRHGYVTYRVLLLSLAAFIMPVGVFLLSRDPRNVSFAAVLLLFLALSPGIAVPIFKLNGLASTLGMIAESVRRVDELLDEPELTEPARPRVPTEYTIAFERVGFCYEGTAGERIRALSDVSFVARQGEVTAIVGPSGSGKTTVAELIARFWDTQEGAITIGGADIRDIPVGKLMELLSFVFQDSFLFSDTVYNNIAMGNPGASREEVYRAAQAAQCSEFIEALPQGYETRIGQGGVYLSGGEEQRVSVARALLKNAPILVLDEATAYADPENEHRMQRALRELMRGKTVIMIAHRLRTIRGADNIIALRQGTIAEQGRHDELLRLQGLYAGMWNAYVEASNWRLGERGHSDGADSPNDGGQSRMVD</sequence>
<dbReference type="FunFam" id="3.40.50.300:FF:000221">
    <property type="entry name" value="Multidrug ABC transporter ATP-binding protein"/>
    <property type="match status" value="1"/>
</dbReference>
<dbReference type="GO" id="GO:0034040">
    <property type="term" value="F:ATPase-coupled lipid transmembrane transporter activity"/>
    <property type="evidence" value="ECO:0007669"/>
    <property type="project" value="TreeGrafter"/>
</dbReference>
<keyword evidence="5" id="KW-0547">Nucleotide-binding</keyword>
<dbReference type="Gene3D" id="1.20.1560.10">
    <property type="entry name" value="ABC transporter type 1, transmembrane domain"/>
    <property type="match status" value="1"/>
</dbReference>
<proteinExistence type="predicted"/>
<evidence type="ECO:0000256" key="7">
    <source>
        <dbReference type="ARBA" id="ARBA00022989"/>
    </source>
</evidence>
<keyword evidence="6 13" id="KW-0067">ATP-binding</keyword>
<keyword evidence="14" id="KW-1185">Reference proteome</keyword>
<evidence type="ECO:0000256" key="4">
    <source>
        <dbReference type="ARBA" id="ARBA00022692"/>
    </source>
</evidence>
<dbReference type="InterPro" id="IPR027417">
    <property type="entry name" value="P-loop_NTPase"/>
</dbReference>
<dbReference type="Pfam" id="PF00664">
    <property type="entry name" value="ABC_membrane"/>
    <property type="match status" value="1"/>
</dbReference>
<feature type="transmembrane region" description="Helical" evidence="10">
    <location>
        <begin position="258"/>
        <end position="280"/>
    </location>
</feature>
<dbReference type="GO" id="GO:0005886">
    <property type="term" value="C:plasma membrane"/>
    <property type="evidence" value="ECO:0007669"/>
    <property type="project" value="UniProtKB-SubCell"/>
</dbReference>
<keyword evidence="4 10" id="KW-0812">Transmembrane</keyword>
<feature type="domain" description="ABC transporter" evidence="11">
    <location>
        <begin position="349"/>
        <end position="587"/>
    </location>
</feature>
<dbReference type="SUPFAM" id="SSF52540">
    <property type="entry name" value="P-loop containing nucleoside triphosphate hydrolases"/>
    <property type="match status" value="1"/>
</dbReference>
<dbReference type="PANTHER" id="PTHR24221">
    <property type="entry name" value="ATP-BINDING CASSETTE SUB-FAMILY B"/>
    <property type="match status" value="1"/>
</dbReference>
<dbReference type="PANTHER" id="PTHR24221:SF397">
    <property type="entry name" value="ABC TRANSPORTER, ATP-BINDING TRANSMEMBRANE PROTEIN"/>
    <property type="match status" value="1"/>
</dbReference>
<evidence type="ECO:0000313" key="13">
    <source>
        <dbReference type="EMBL" id="RED51907.1"/>
    </source>
</evidence>
<evidence type="ECO:0000256" key="5">
    <source>
        <dbReference type="ARBA" id="ARBA00022741"/>
    </source>
</evidence>
<dbReference type="Proteomes" id="UP000256977">
    <property type="component" value="Unassembled WGS sequence"/>
</dbReference>
<organism evidence="13 14">
    <name type="scientific">Cohnella phaseoli</name>
    <dbReference type="NCBI Taxonomy" id="456490"/>
    <lineage>
        <taxon>Bacteria</taxon>
        <taxon>Bacillati</taxon>
        <taxon>Bacillota</taxon>
        <taxon>Bacilli</taxon>
        <taxon>Bacillales</taxon>
        <taxon>Paenibacillaceae</taxon>
        <taxon>Cohnella</taxon>
    </lineage>
</organism>
<keyword evidence="3" id="KW-1003">Cell membrane</keyword>
<reference evidence="13 14" key="1">
    <citation type="submission" date="2018-07" db="EMBL/GenBank/DDBJ databases">
        <title>Genomic Encyclopedia of Type Strains, Phase III (KMG-III): the genomes of soil and plant-associated and newly described type strains.</title>
        <authorList>
            <person name="Whitman W."/>
        </authorList>
    </citation>
    <scope>NUCLEOTIDE SEQUENCE [LARGE SCALE GENOMIC DNA]</scope>
    <source>
        <strain evidence="13 14">CECT 7287</strain>
    </source>
</reference>
<evidence type="ECO:0000256" key="9">
    <source>
        <dbReference type="SAM" id="MobiDB-lite"/>
    </source>
</evidence>
<dbReference type="GO" id="GO:0005524">
    <property type="term" value="F:ATP binding"/>
    <property type="evidence" value="ECO:0007669"/>
    <property type="project" value="UniProtKB-KW"/>
</dbReference>
<evidence type="ECO:0000256" key="10">
    <source>
        <dbReference type="SAM" id="Phobius"/>
    </source>
</evidence>
<dbReference type="FunFam" id="1.20.1560.10:FF:000127">
    <property type="entry name" value="ABC transporter ATP-binding protein"/>
    <property type="match status" value="1"/>
</dbReference>
<dbReference type="InterPro" id="IPR003439">
    <property type="entry name" value="ABC_transporter-like_ATP-bd"/>
</dbReference>
<evidence type="ECO:0000256" key="6">
    <source>
        <dbReference type="ARBA" id="ARBA00022840"/>
    </source>
</evidence>
<protein>
    <submittedName>
        <fullName evidence="13">ATP-binding cassette subfamily B protein</fullName>
    </submittedName>
</protein>
<dbReference type="PROSITE" id="PS50893">
    <property type="entry name" value="ABC_TRANSPORTER_2"/>
    <property type="match status" value="1"/>
</dbReference>
<evidence type="ECO:0000313" key="14">
    <source>
        <dbReference type="Proteomes" id="UP000256977"/>
    </source>
</evidence>
<dbReference type="Pfam" id="PF00005">
    <property type="entry name" value="ABC_tran"/>
    <property type="match status" value="1"/>
</dbReference>
<dbReference type="EMBL" id="QRDZ01000060">
    <property type="protein sequence ID" value="RED51907.1"/>
    <property type="molecule type" value="Genomic_DNA"/>
</dbReference>
<dbReference type="GO" id="GO:0140359">
    <property type="term" value="F:ABC-type transporter activity"/>
    <property type="evidence" value="ECO:0007669"/>
    <property type="project" value="InterPro"/>
</dbReference>
<dbReference type="SUPFAM" id="SSF90123">
    <property type="entry name" value="ABC transporter transmembrane region"/>
    <property type="match status" value="1"/>
</dbReference>
<evidence type="ECO:0000256" key="3">
    <source>
        <dbReference type="ARBA" id="ARBA00022475"/>
    </source>
</evidence>
<dbReference type="InterPro" id="IPR003593">
    <property type="entry name" value="AAA+_ATPase"/>
</dbReference>
<evidence type="ECO:0000259" key="12">
    <source>
        <dbReference type="PROSITE" id="PS50929"/>
    </source>
</evidence>
<evidence type="ECO:0000256" key="8">
    <source>
        <dbReference type="ARBA" id="ARBA00023136"/>
    </source>
</evidence>
<comment type="caution">
    <text evidence="13">The sequence shown here is derived from an EMBL/GenBank/DDBJ whole genome shotgun (WGS) entry which is preliminary data.</text>
</comment>